<dbReference type="Proteomes" id="UP000253941">
    <property type="component" value="Unassembled WGS sequence"/>
</dbReference>
<name>A0A369T4A9_9PROT</name>
<sequence>MGSRLAADIGGTFTDLILLDDEGKPYVQKTPSTPDDFKNGVLNGVHKTLTETNRVRNGAGEIALSDIEYFVHGATVVLNALIQRKLPKTAVITTSGFRDVLEIMRTNNPYMYDMHYIKPAPLIPRRLRFEVTERVRHTGEVLVGLDEESVRAVAHELKDAGVESVAVCLIHAYANPEHERRVRDIILEVCPGIVVCISSDVAAELREFERTSTTTINAATVPIITSYLDRLSGDLREMGLRRDLYVMQSNGGVITSNVAQNLPVRTVLSGPSGGVVGGAYLAGKIDLDNVVTLDMGGTSTDIGMISNGRPITVDESRVESWPILAPMIEILAIGAGGGSIGWLDSGGGLRVGPQSAGALPGPVCYGKGGTEPTVSDACLVLGRLDPDYFLGGEMELDVEGAHQVIGEKIAAELGMGKEEAAQGVVTVVTANMAKATRQILVARGLDPRDFTLMAFGGAGGMVVGDLLRASDVKRAVVPNNPGALCAVGMLVTDFRHDASATMVRSLDQADGSEVAAVFKDLENEALGRLVEEGVSKNDVVAERYIDVRYIGQEHYLKIPVRDSAPDFKRLGEAFNAEHERVFGYCTPEFPCEFVNLRVTALGQVQRPEFPTYEPRSASDGPLKADSRRAIYFDGKDIDTPIYRIESLRPGDSIIGPTVIEDPRSTVVILPGQAASVDTYRNILIEEIDG</sequence>
<feature type="domain" description="Acetophenone carboxylase-like C-terminal" evidence="3">
    <location>
        <begin position="509"/>
        <end position="682"/>
    </location>
</feature>
<dbReference type="PANTHER" id="PTHR11365">
    <property type="entry name" value="5-OXOPROLINASE RELATED"/>
    <property type="match status" value="1"/>
</dbReference>
<keyword evidence="5" id="KW-1185">Reference proteome</keyword>
<organism evidence="4 5">
    <name type="scientific">Ferruginivarius sediminum</name>
    <dbReference type="NCBI Taxonomy" id="2661937"/>
    <lineage>
        <taxon>Bacteria</taxon>
        <taxon>Pseudomonadati</taxon>
        <taxon>Pseudomonadota</taxon>
        <taxon>Alphaproteobacteria</taxon>
        <taxon>Rhodospirillales</taxon>
        <taxon>Rhodospirillaceae</taxon>
        <taxon>Ferruginivarius</taxon>
    </lineage>
</organism>
<dbReference type="InterPro" id="IPR043129">
    <property type="entry name" value="ATPase_NBD"/>
</dbReference>
<protein>
    <submittedName>
        <fullName evidence="4">Hydantoinase/oxoprolinase family protein</fullName>
    </submittedName>
</protein>
<comment type="caution">
    <text evidence="4">The sequence shown here is derived from an EMBL/GenBank/DDBJ whole genome shotgun (WGS) entry which is preliminary data.</text>
</comment>
<dbReference type="Pfam" id="PF19278">
    <property type="entry name" value="Hydant_A_C"/>
    <property type="match status" value="1"/>
</dbReference>
<accession>A0A369T4A9</accession>
<dbReference type="InterPro" id="IPR008040">
    <property type="entry name" value="Hydant_A_N"/>
</dbReference>
<dbReference type="Pfam" id="PF05378">
    <property type="entry name" value="Hydant_A_N"/>
    <property type="match status" value="1"/>
</dbReference>
<dbReference type="InterPro" id="IPR002821">
    <property type="entry name" value="Hydantoinase_A"/>
</dbReference>
<dbReference type="GO" id="GO:0005829">
    <property type="term" value="C:cytosol"/>
    <property type="evidence" value="ECO:0007669"/>
    <property type="project" value="TreeGrafter"/>
</dbReference>
<evidence type="ECO:0000259" key="2">
    <source>
        <dbReference type="Pfam" id="PF05378"/>
    </source>
</evidence>
<evidence type="ECO:0000313" key="4">
    <source>
        <dbReference type="EMBL" id="RDD60173.1"/>
    </source>
</evidence>
<proteinExistence type="predicted"/>
<gene>
    <name evidence="4" type="ORF">DRB17_19435</name>
</gene>
<evidence type="ECO:0000259" key="1">
    <source>
        <dbReference type="Pfam" id="PF01968"/>
    </source>
</evidence>
<dbReference type="GO" id="GO:0006749">
    <property type="term" value="P:glutathione metabolic process"/>
    <property type="evidence" value="ECO:0007669"/>
    <property type="project" value="TreeGrafter"/>
</dbReference>
<evidence type="ECO:0000259" key="3">
    <source>
        <dbReference type="Pfam" id="PF19278"/>
    </source>
</evidence>
<dbReference type="GO" id="GO:0017168">
    <property type="term" value="F:5-oxoprolinase (ATP-hydrolyzing) activity"/>
    <property type="evidence" value="ECO:0007669"/>
    <property type="project" value="TreeGrafter"/>
</dbReference>
<dbReference type="InterPro" id="IPR049517">
    <property type="entry name" value="ACX-like_C"/>
</dbReference>
<reference evidence="4 5" key="1">
    <citation type="submission" date="2018-07" db="EMBL/GenBank/DDBJ databases">
        <title>Venubactetium sediminum gen. nov., sp. nov., isolated from a marine solar saltern.</title>
        <authorList>
            <person name="Wang S."/>
        </authorList>
    </citation>
    <scope>NUCLEOTIDE SEQUENCE [LARGE SCALE GENOMIC DNA]</scope>
    <source>
        <strain evidence="4 5">WD2A32</strain>
    </source>
</reference>
<dbReference type="AlphaFoldDB" id="A0A369T4A9"/>
<feature type="domain" description="Hydantoinase A/oxoprolinase" evidence="1">
    <location>
        <begin position="210"/>
        <end position="497"/>
    </location>
</feature>
<dbReference type="SUPFAM" id="SSF53067">
    <property type="entry name" value="Actin-like ATPase domain"/>
    <property type="match status" value="1"/>
</dbReference>
<feature type="domain" description="Hydantoinase/oxoprolinase N-terminal" evidence="2">
    <location>
        <begin position="4"/>
        <end position="190"/>
    </location>
</feature>
<evidence type="ECO:0000313" key="5">
    <source>
        <dbReference type="Proteomes" id="UP000253941"/>
    </source>
</evidence>
<dbReference type="Pfam" id="PF01968">
    <property type="entry name" value="Hydantoinase_A"/>
    <property type="match status" value="1"/>
</dbReference>
<dbReference type="RefSeq" id="WP_114583890.1">
    <property type="nucleotide sequence ID" value="NZ_QPMH01000038.1"/>
</dbReference>
<dbReference type="EMBL" id="QPMH01000038">
    <property type="protein sequence ID" value="RDD60173.1"/>
    <property type="molecule type" value="Genomic_DNA"/>
</dbReference>
<dbReference type="InterPro" id="IPR045079">
    <property type="entry name" value="Oxoprolinase-like"/>
</dbReference>
<dbReference type="PANTHER" id="PTHR11365:SF23">
    <property type="entry name" value="HYPOTHETICAL 5-OXOPROLINASE (EUROFUNG)-RELATED"/>
    <property type="match status" value="1"/>
</dbReference>